<dbReference type="PANTHER" id="PTHR42760:SF124">
    <property type="entry name" value="SHORT-CHAIN DEHYDROGENASE_REDUCTASE"/>
    <property type="match status" value="1"/>
</dbReference>
<dbReference type="FunFam" id="3.40.50.720:FF:000084">
    <property type="entry name" value="Short-chain dehydrogenase reductase"/>
    <property type="match status" value="1"/>
</dbReference>
<dbReference type="OrthoDB" id="417891at2759"/>
<dbReference type="AlphaFoldDB" id="A0A4U0U569"/>
<dbReference type="Proteomes" id="UP000308549">
    <property type="component" value="Unassembled WGS sequence"/>
</dbReference>
<sequence length="278" mass="29877">MASATPSGHGRLQGRVAVVTGAASGLGRAIAFRYSSEGASVVCADIRETTKYDNSEEENRGTTHDRINEAGGRALFVSTDVTNPVSVENLMERAVEGFGRLDIWVNNAGVALESTNPQPVWDMPLEMWEKEQSINSTGVFLGTKYAARQMVKQDPQSESGDRGWIINISSILGHVGTNNMTSYCASKGAVLNFSRAAALDCGPQQIHVNCIGPGYTTSSQTELAFADPQRRAELQAKHPFRGLGQPDDIAKACVFLASDDAQWVSGVYLPVDGCYTAR</sequence>
<name>A0A4U0U569_9PEZI</name>
<gene>
    <name evidence="3" type="ORF">B0A50_02776</name>
</gene>
<dbReference type="GO" id="GO:0016616">
    <property type="term" value="F:oxidoreductase activity, acting on the CH-OH group of donors, NAD or NADP as acceptor"/>
    <property type="evidence" value="ECO:0007669"/>
    <property type="project" value="TreeGrafter"/>
</dbReference>
<dbReference type="InterPro" id="IPR036291">
    <property type="entry name" value="NAD(P)-bd_dom_sf"/>
</dbReference>
<evidence type="ECO:0000313" key="4">
    <source>
        <dbReference type="Proteomes" id="UP000308549"/>
    </source>
</evidence>
<protein>
    <submittedName>
        <fullName evidence="3">Uncharacterized protein</fullName>
    </submittedName>
</protein>
<keyword evidence="4" id="KW-1185">Reference proteome</keyword>
<keyword evidence="2" id="KW-0521">NADP</keyword>
<organism evidence="3 4">
    <name type="scientific">Salinomyces thailandicus</name>
    <dbReference type="NCBI Taxonomy" id="706561"/>
    <lineage>
        <taxon>Eukaryota</taxon>
        <taxon>Fungi</taxon>
        <taxon>Dikarya</taxon>
        <taxon>Ascomycota</taxon>
        <taxon>Pezizomycotina</taxon>
        <taxon>Dothideomycetes</taxon>
        <taxon>Dothideomycetidae</taxon>
        <taxon>Mycosphaerellales</taxon>
        <taxon>Teratosphaeriaceae</taxon>
        <taxon>Salinomyces</taxon>
    </lineage>
</organism>
<dbReference type="PRINTS" id="PR00081">
    <property type="entry name" value="GDHRDH"/>
</dbReference>
<dbReference type="Pfam" id="PF13561">
    <property type="entry name" value="adh_short_C2"/>
    <property type="match status" value="1"/>
</dbReference>
<dbReference type="NCBIfam" id="NF005559">
    <property type="entry name" value="PRK07231.1"/>
    <property type="match status" value="1"/>
</dbReference>
<evidence type="ECO:0000256" key="2">
    <source>
        <dbReference type="ARBA" id="ARBA00022857"/>
    </source>
</evidence>
<proteinExistence type="inferred from homology"/>
<dbReference type="PRINTS" id="PR00080">
    <property type="entry name" value="SDRFAMILY"/>
</dbReference>
<dbReference type="CDD" id="cd05233">
    <property type="entry name" value="SDR_c"/>
    <property type="match status" value="1"/>
</dbReference>
<dbReference type="EMBL" id="NAJL01000012">
    <property type="protein sequence ID" value="TKA30057.1"/>
    <property type="molecule type" value="Genomic_DNA"/>
</dbReference>
<comment type="caution">
    <text evidence="3">The sequence shown here is derived from an EMBL/GenBank/DDBJ whole genome shotgun (WGS) entry which is preliminary data.</text>
</comment>
<dbReference type="InterPro" id="IPR020904">
    <property type="entry name" value="Sc_DH/Rdtase_CS"/>
</dbReference>
<dbReference type="PANTHER" id="PTHR42760">
    <property type="entry name" value="SHORT-CHAIN DEHYDROGENASES/REDUCTASES FAMILY MEMBER"/>
    <property type="match status" value="1"/>
</dbReference>
<accession>A0A4U0U569</accession>
<dbReference type="InterPro" id="IPR002347">
    <property type="entry name" value="SDR_fam"/>
</dbReference>
<dbReference type="PROSITE" id="PS00061">
    <property type="entry name" value="ADH_SHORT"/>
    <property type="match status" value="1"/>
</dbReference>
<reference evidence="3 4" key="1">
    <citation type="submission" date="2017-03" db="EMBL/GenBank/DDBJ databases">
        <title>Genomes of endolithic fungi from Antarctica.</title>
        <authorList>
            <person name="Coleine C."/>
            <person name="Masonjones S."/>
            <person name="Stajich J.E."/>
        </authorList>
    </citation>
    <scope>NUCLEOTIDE SEQUENCE [LARGE SCALE GENOMIC DNA]</scope>
    <source>
        <strain evidence="3 4">CCFEE 6315</strain>
    </source>
</reference>
<comment type="similarity">
    <text evidence="1">Belongs to the short-chain dehydrogenases/reductases (SDR) family.</text>
</comment>
<evidence type="ECO:0000313" key="3">
    <source>
        <dbReference type="EMBL" id="TKA30057.1"/>
    </source>
</evidence>
<dbReference type="Gene3D" id="3.40.50.720">
    <property type="entry name" value="NAD(P)-binding Rossmann-like Domain"/>
    <property type="match status" value="1"/>
</dbReference>
<dbReference type="SUPFAM" id="SSF51735">
    <property type="entry name" value="NAD(P)-binding Rossmann-fold domains"/>
    <property type="match status" value="1"/>
</dbReference>
<evidence type="ECO:0000256" key="1">
    <source>
        <dbReference type="ARBA" id="ARBA00006484"/>
    </source>
</evidence>